<organism evidence="1 2">
    <name type="scientific">Paramuricea clavata</name>
    <name type="common">Red gorgonian</name>
    <name type="synonym">Violescent sea-whip</name>
    <dbReference type="NCBI Taxonomy" id="317549"/>
    <lineage>
        <taxon>Eukaryota</taxon>
        <taxon>Metazoa</taxon>
        <taxon>Cnidaria</taxon>
        <taxon>Anthozoa</taxon>
        <taxon>Octocorallia</taxon>
        <taxon>Malacalcyonacea</taxon>
        <taxon>Plexauridae</taxon>
        <taxon>Paramuricea</taxon>
    </lineage>
</organism>
<dbReference type="OrthoDB" id="5974747at2759"/>
<evidence type="ECO:0000313" key="1">
    <source>
        <dbReference type="EMBL" id="CAB4033733.1"/>
    </source>
</evidence>
<evidence type="ECO:0000313" key="2">
    <source>
        <dbReference type="Proteomes" id="UP001152795"/>
    </source>
</evidence>
<dbReference type="Proteomes" id="UP001152795">
    <property type="component" value="Unassembled WGS sequence"/>
</dbReference>
<accession>A0A6S7L261</accession>
<dbReference type="AlphaFoldDB" id="A0A6S7L261"/>
<gene>
    <name evidence="1" type="ORF">PACLA_8A089171</name>
</gene>
<dbReference type="EMBL" id="CACRXK020019504">
    <property type="protein sequence ID" value="CAB4033733.1"/>
    <property type="molecule type" value="Genomic_DNA"/>
</dbReference>
<reference evidence="1" key="1">
    <citation type="submission" date="2020-04" db="EMBL/GenBank/DDBJ databases">
        <authorList>
            <person name="Alioto T."/>
            <person name="Alioto T."/>
            <person name="Gomez Garrido J."/>
        </authorList>
    </citation>
    <scope>NUCLEOTIDE SEQUENCE</scope>
    <source>
        <strain evidence="1">A484AB</strain>
    </source>
</reference>
<comment type="caution">
    <text evidence="1">The sequence shown here is derived from an EMBL/GenBank/DDBJ whole genome shotgun (WGS) entry which is preliminary data.</text>
</comment>
<proteinExistence type="predicted"/>
<dbReference type="Gene3D" id="1.20.5.170">
    <property type="match status" value="1"/>
</dbReference>
<name>A0A6S7L261_PARCT</name>
<protein>
    <submittedName>
        <fullName evidence="1">Uncharacterized protein</fullName>
    </submittedName>
</protein>
<feature type="non-terminal residue" evidence="1">
    <location>
        <position position="260"/>
    </location>
</feature>
<sequence>VNENANAAARDVFSNEELDKLSKLVGEKEKVISEQAAEIQEMLMKIESSSKRITELTAEVAKANEGKQKVEFEFSETAEKCSDLQKKCTGFFYQVESLYSKQQESEEEISTLKQTNEDICTQVAKKEALMVTMKESLKVYEDDSRRENVKKDAIQQILSRVRRKTQSHMATIRHFESEIERMSKLVTHDIEKKDTKDQTSQPFVVVVADSGADVNESSTSRQAKSSPTLIECPYCSRSYPYHLIEGHVQDCMEDSLYMDD</sequence>
<keyword evidence="2" id="KW-1185">Reference proteome</keyword>